<dbReference type="GO" id="GO:0016787">
    <property type="term" value="F:hydrolase activity"/>
    <property type="evidence" value="ECO:0007669"/>
    <property type="project" value="InterPro"/>
</dbReference>
<feature type="compositionally biased region" description="Basic and acidic residues" evidence="1">
    <location>
        <begin position="51"/>
        <end position="68"/>
    </location>
</feature>
<feature type="region of interest" description="Disordered" evidence="1">
    <location>
        <begin position="162"/>
        <end position="203"/>
    </location>
</feature>
<dbReference type="AlphaFoldDB" id="A0A8J8NB34"/>
<reference evidence="3" key="1">
    <citation type="submission" date="2019-06" db="EMBL/GenBank/DDBJ databases">
        <authorList>
            <person name="Zheng W."/>
        </authorList>
    </citation>
    <scope>NUCLEOTIDE SEQUENCE</scope>
    <source>
        <strain evidence="3">QDHG01</strain>
    </source>
</reference>
<name>A0A8J8NB34_HALGN</name>
<comment type="caution">
    <text evidence="3">The sequence shown here is derived from an EMBL/GenBank/DDBJ whole genome shotgun (WGS) entry which is preliminary data.</text>
</comment>
<dbReference type="InterPro" id="IPR006935">
    <property type="entry name" value="Helicase/UvrB_N"/>
</dbReference>
<evidence type="ECO:0000313" key="3">
    <source>
        <dbReference type="EMBL" id="TNV71399.1"/>
    </source>
</evidence>
<feature type="compositionally biased region" description="Low complexity" evidence="1">
    <location>
        <begin position="72"/>
        <end position="84"/>
    </location>
</feature>
<dbReference type="GO" id="GO:0003677">
    <property type="term" value="F:DNA binding"/>
    <property type="evidence" value="ECO:0007669"/>
    <property type="project" value="InterPro"/>
</dbReference>
<protein>
    <recommendedName>
        <fullName evidence="2">Helicase/UvrB N-terminal domain-containing protein</fullName>
    </recommendedName>
</protein>
<dbReference type="InterPro" id="IPR027417">
    <property type="entry name" value="P-loop_NTPase"/>
</dbReference>
<feature type="domain" description="Helicase/UvrB N-terminal" evidence="2">
    <location>
        <begin position="568"/>
        <end position="621"/>
    </location>
</feature>
<proteinExistence type="predicted"/>
<dbReference type="SUPFAM" id="SSF52540">
    <property type="entry name" value="P-loop containing nucleoside triphosphate hydrolases"/>
    <property type="match status" value="1"/>
</dbReference>
<dbReference type="Gene3D" id="3.40.50.300">
    <property type="entry name" value="P-loop containing nucleotide triphosphate hydrolases"/>
    <property type="match status" value="1"/>
</dbReference>
<evidence type="ECO:0000256" key="1">
    <source>
        <dbReference type="SAM" id="MobiDB-lite"/>
    </source>
</evidence>
<sequence>MVCAPSLTCVRVLCTCSVVGEVQYVIDNSSQLINHMEQLKGRRRPQRTRRRVVEGPEDKFADVEETKQEVGASVSQASQDSSESLAEEREEVDSDFDMPESVVSEVPLDIKQSLSALTNNFTLTYAQVKMHPDLTKAPLNSVGIPIIQKLICKERDLIRKASAPKQQVSRVPRGTPLVGRKRPSSKVGASEEEQQSLKRLSHEDISDQPLRDLTLAKQVISNFNQLDHQVQSKLLGLIDDELHKDPTLLRTILKFQVDKNILPARELYEKRDVQGLMHLFSMVTVESAILLHLEIALVHPSFIDASGTLSKTLIPLINKVSDFKFLPAESHFIFGRFLNAMLLHHKDTNQPLGAGLVLLAINLNPILLRGMCSANNQSAMREALSHMGFSMQVSMLIMTAPDNFLHSGLLATLMSKTTDCASMLADIISKCDMLVAPGDSLKELEEVLGQRQLLAQCLRAVNRIKLPLNRLVAILQRLAPLNAETIHECLGQDSSTWELSSMQSSNLEESKDAVLSLEQITDFYAKSTALLANPVALEEILSISQSLSDQVREYRHNLHQSAIAGICISHHSSLTVVGAPTGSGKTWMQALIAKYFCKAGKKVLLVEPTEQLLVQSIVKLEALDFKLSFTSVQRLFEDPKPHESHTKVVCDKFNEYIATLTWLQQQQNTHNGTNQLLDHYLRLPRISVRDFRPLYPGGLKSKNIPLLPLLWPSAWRLDPFGNFANIFHPNPWGGSYVYQCLKYKVSLSPYLCLLFDNFHWKTSFVNLPITASLKWFLRSSYEATLV</sequence>
<dbReference type="Pfam" id="PF04851">
    <property type="entry name" value="ResIII"/>
    <property type="match status" value="1"/>
</dbReference>
<evidence type="ECO:0000313" key="4">
    <source>
        <dbReference type="Proteomes" id="UP000785679"/>
    </source>
</evidence>
<gene>
    <name evidence="3" type="ORF">FGO68_gene17639</name>
</gene>
<evidence type="ECO:0000259" key="2">
    <source>
        <dbReference type="Pfam" id="PF04851"/>
    </source>
</evidence>
<accession>A0A8J8NB34</accession>
<dbReference type="GO" id="GO:0005524">
    <property type="term" value="F:ATP binding"/>
    <property type="evidence" value="ECO:0007669"/>
    <property type="project" value="InterPro"/>
</dbReference>
<feature type="compositionally biased region" description="Basic residues" evidence="1">
    <location>
        <begin position="41"/>
        <end position="50"/>
    </location>
</feature>
<feature type="region of interest" description="Disordered" evidence="1">
    <location>
        <begin position="38"/>
        <end position="97"/>
    </location>
</feature>
<organism evidence="3 4">
    <name type="scientific">Halteria grandinella</name>
    <dbReference type="NCBI Taxonomy" id="5974"/>
    <lineage>
        <taxon>Eukaryota</taxon>
        <taxon>Sar</taxon>
        <taxon>Alveolata</taxon>
        <taxon>Ciliophora</taxon>
        <taxon>Intramacronucleata</taxon>
        <taxon>Spirotrichea</taxon>
        <taxon>Stichotrichia</taxon>
        <taxon>Sporadotrichida</taxon>
        <taxon>Halteriidae</taxon>
        <taxon>Halteria</taxon>
    </lineage>
</organism>
<feature type="compositionally biased region" description="Acidic residues" evidence="1">
    <location>
        <begin position="88"/>
        <end position="97"/>
    </location>
</feature>
<dbReference type="Proteomes" id="UP000785679">
    <property type="component" value="Unassembled WGS sequence"/>
</dbReference>
<keyword evidence="4" id="KW-1185">Reference proteome</keyword>
<dbReference type="EMBL" id="RRYP01029827">
    <property type="protein sequence ID" value="TNV71399.1"/>
    <property type="molecule type" value="Genomic_DNA"/>
</dbReference>